<organism evidence="1">
    <name type="scientific">Acidithiobacillus sulfuriphilus</name>
    <dbReference type="NCBI Taxonomy" id="1867749"/>
    <lineage>
        <taxon>Bacteria</taxon>
        <taxon>Pseudomonadati</taxon>
        <taxon>Pseudomonadota</taxon>
        <taxon>Acidithiobacillia</taxon>
        <taxon>Acidithiobacillales</taxon>
        <taxon>Acidithiobacillaceae</taxon>
        <taxon>Acidithiobacillus</taxon>
    </lineage>
</organism>
<evidence type="ECO:0000313" key="1">
    <source>
        <dbReference type="EMBL" id="RNF71338.1"/>
    </source>
</evidence>
<gene>
    <name evidence="1" type="ORF">EC580_01615</name>
</gene>
<proteinExistence type="predicted"/>
<protein>
    <submittedName>
        <fullName evidence="1">Uncharacterized protein</fullName>
    </submittedName>
</protein>
<accession>A0A3M8RRR4</accession>
<sequence length="87" mass="9298">MGGVDPIDKAVPSIIVEGQKPYAQESRELIAKRMEIAAKGVTSGVIQQSITRMCAKGVIATTGCRECLVEGRGFAAWIEQAVLHNRG</sequence>
<dbReference type="EMBL" id="RIZI01000096">
    <property type="protein sequence ID" value="RNF71338.1"/>
    <property type="molecule type" value="Genomic_DNA"/>
</dbReference>
<name>A0A3M8RRR4_9PROT</name>
<comment type="caution">
    <text evidence="1">The sequence shown here is derived from an EMBL/GenBank/DDBJ whole genome shotgun (WGS) entry which is preliminary data.</text>
</comment>
<reference evidence="1" key="1">
    <citation type="submission" date="2018-10" db="EMBL/GenBank/DDBJ databases">
        <title>Acidithiobacillus sulfuriphilus sp. nov.: an extremely acidophilic sulfur-oxidizing chemolithotroph isolated from a neutral pH environment.</title>
        <authorList>
            <person name="Falagan C."/>
            <person name="Moya-Beltran A."/>
            <person name="Quatrini R."/>
            <person name="Johnson D.B."/>
        </authorList>
    </citation>
    <scope>NUCLEOTIDE SEQUENCE [LARGE SCALE GENOMIC DNA]</scope>
    <source>
        <strain evidence="1">CJ-2</strain>
    </source>
</reference>
<dbReference type="AlphaFoldDB" id="A0A3M8RRR4"/>